<dbReference type="AlphaFoldDB" id="A0AAV4A895"/>
<dbReference type="Pfam" id="PF14844">
    <property type="entry name" value="PH_BEACH"/>
    <property type="match status" value="1"/>
</dbReference>
<dbReference type="PROSITE" id="PS51783">
    <property type="entry name" value="PH_BEACH"/>
    <property type="match status" value="1"/>
</dbReference>
<evidence type="ECO:0000313" key="2">
    <source>
        <dbReference type="EMBL" id="GFO02958.1"/>
    </source>
</evidence>
<accession>A0AAV4A895</accession>
<dbReference type="InterPro" id="IPR011993">
    <property type="entry name" value="PH-like_dom_sf"/>
</dbReference>
<dbReference type="Gene3D" id="2.30.29.30">
    <property type="entry name" value="Pleckstrin-homology domain (PH domain)/Phosphotyrosine-binding domain (PTB)"/>
    <property type="match status" value="1"/>
</dbReference>
<dbReference type="InterPro" id="IPR057496">
    <property type="entry name" value="FAN-like_PH"/>
</dbReference>
<dbReference type="Proteomes" id="UP000735302">
    <property type="component" value="Unassembled WGS sequence"/>
</dbReference>
<comment type="caution">
    <text evidence="2">The sequence shown here is derived from an EMBL/GenBank/DDBJ whole genome shotgun (WGS) entry which is preliminary data.</text>
</comment>
<dbReference type="InterPro" id="IPR050865">
    <property type="entry name" value="BEACH_Domain"/>
</dbReference>
<organism evidence="2 3">
    <name type="scientific">Plakobranchus ocellatus</name>
    <dbReference type="NCBI Taxonomy" id="259542"/>
    <lineage>
        <taxon>Eukaryota</taxon>
        <taxon>Metazoa</taxon>
        <taxon>Spiralia</taxon>
        <taxon>Lophotrochozoa</taxon>
        <taxon>Mollusca</taxon>
        <taxon>Gastropoda</taxon>
        <taxon>Heterobranchia</taxon>
        <taxon>Euthyneura</taxon>
        <taxon>Panpulmonata</taxon>
        <taxon>Sacoglossa</taxon>
        <taxon>Placobranchoidea</taxon>
        <taxon>Plakobranchidae</taxon>
        <taxon>Plakobranchus</taxon>
    </lineage>
</organism>
<proteinExistence type="predicted"/>
<dbReference type="Pfam" id="PF25400">
    <property type="entry name" value="PH_FAN"/>
    <property type="match status" value="1"/>
</dbReference>
<dbReference type="PANTHER" id="PTHR13743">
    <property type="entry name" value="BEIGE/BEACH-RELATED"/>
    <property type="match status" value="1"/>
</dbReference>
<dbReference type="PANTHER" id="PTHR13743:SF123">
    <property type="entry name" value="PROTEIN FAN"/>
    <property type="match status" value="1"/>
</dbReference>
<keyword evidence="3" id="KW-1185">Reference proteome</keyword>
<dbReference type="SUPFAM" id="SSF50729">
    <property type="entry name" value="PH domain-like"/>
    <property type="match status" value="1"/>
</dbReference>
<reference evidence="2 3" key="1">
    <citation type="journal article" date="2021" name="Elife">
        <title>Chloroplast acquisition without the gene transfer in kleptoplastic sea slugs, Plakobranchus ocellatus.</title>
        <authorList>
            <person name="Maeda T."/>
            <person name="Takahashi S."/>
            <person name="Yoshida T."/>
            <person name="Shimamura S."/>
            <person name="Takaki Y."/>
            <person name="Nagai Y."/>
            <person name="Toyoda A."/>
            <person name="Suzuki Y."/>
            <person name="Arimoto A."/>
            <person name="Ishii H."/>
            <person name="Satoh N."/>
            <person name="Nishiyama T."/>
            <person name="Hasebe M."/>
            <person name="Maruyama T."/>
            <person name="Minagawa J."/>
            <person name="Obokata J."/>
            <person name="Shigenobu S."/>
        </authorList>
    </citation>
    <scope>NUCLEOTIDE SEQUENCE [LARGE SCALE GENOMIC DNA]</scope>
</reference>
<dbReference type="InterPro" id="IPR023362">
    <property type="entry name" value="PH-BEACH_dom"/>
</dbReference>
<name>A0AAV4A895_9GAST</name>
<dbReference type="EMBL" id="BLXT01003662">
    <property type="protein sequence ID" value="GFO02958.1"/>
    <property type="molecule type" value="Genomic_DNA"/>
</dbReference>
<evidence type="ECO:0000313" key="3">
    <source>
        <dbReference type="Proteomes" id="UP000735302"/>
    </source>
</evidence>
<evidence type="ECO:0000259" key="1">
    <source>
        <dbReference type="PROSITE" id="PS51783"/>
    </source>
</evidence>
<feature type="domain" description="BEACH-type PH" evidence="1">
    <location>
        <begin position="64"/>
        <end position="162"/>
    </location>
</feature>
<sequence length="172" mass="19880">MCSIQEETQHVFSLIYAAVDDCLPQMCQLHRASTLPPGDQQAMLNAIMLSRQSRVKFNTSWLEDIYEKIVLETRADRITPLVTNPGRLMLTSSRLYFQPFSNIDKLPVLKLRVRDIKQLICRRFLLRQLGLEIFFRDAAPVSHLYLSFRTEEDRNLLYGEIMGLSGSVSENI</sequence>
<gene>
    <name evidence="2" type="ORF">PoB_002946300</name>
</gene>
<protein>
    <submittedName>
        <fullName evidence="2">Protein fan-like</fullName>
    </submittedName>
</protein>